<dbReference type="AlphaFoldDB" id="A0A9X2U2P6"/>
<evidence type="ECO:0000313" key="2">
    <source>
        <dbReference type="Proteomes" id="UP001155034"/>
    </source>
</evidence>
<comment type="caution">
    <text evidence="1">The sequence shown here is derived from an EMBL/GenBank/DDBJ whole genome shotgun (WGS) entry which is preliminary data.</text>
</comment>
<name>A0A9X2U2P6_9BACT</name>
<evidence type="ECO:0000313" key="1">
    <source>
        <dbReference type="EMBL" id="MCS3865859.1"/>
    </source>
</evidence>
<sequence length="100" mass="10690">MFDLSGLLDLLTRGNKGRVAMEAAIAEGYVEDPDAMRAYYDANRSTIEGWFEQTDVEAVIEDLRSSSSEPLPDVGESNETIGLSAVGAATGAIITYAITK</sequence>
<dbReference type="RefSeq" id="WP_259083833.1">
    <property type="nucleotide sequence ID" value="NZ_JANTYZ010000007.1"/>
</dbReference>
<dbReference type="Proteomes" id="UP001155034">
    <property type="component" value="Unassembled WGS sequence"/>
</dbReference>
<organism evidence="1 2">
    <name type="scientific">Salinibacter ruber</name>
    <dbReference type="NCBI Taxonomy" id="146919"/>
    <lineage>
        <taxon>Bacteria</taxon>
        <taxon>Pseudomonadati</taxon>
        <taxon>Rhodothermota</taxon>
        <taxon>Rhodothermia</taxon>
        <taxon>Rhodothermales</taxon>
        <taxon>Salinibacteraceae</taxon>
        <taxon>Salinibacter</taxon>
    </lineage>
</organism>
<accession>A0A9X2U2P6</accession>
<protein>
    <submittedName>
        <fullName evidence="1">Uncharacterized protein</fullName>
    </submittedName>
</protein>
<proteinExistence type="predicted"/>
<reference evidence="1" key="1">
    <citation type="submission" date="2022-08" db="EMBL/GenBank/DDBJ databases">
        <title>Genomic Encyclopedia of Type Strains, Phase V (KMG-V): Genome sequencing to study the core and pangenomes of soil and plant-associated prokaryotes.</title>
        <authorList>
            <person name="Whitman W."/>
        </authorList>
    </citation>
    <scope>NUCLEOTIDE SEQUENCE</scope>
    <source>
        <strain evidence="1">SP2016B</strain>
    </source>
</reference>
<gene>
    <name evidence="1" type="ORF">GGP82_002423</name>
</gene>
<dbReference type="EMBL" id="JANTYZ010000007">
    <property type="protein sequence ID" value="MCS3865859.1"/>
    <property type="molecule type" value="Genomic_DNA"/>
</dbReference>